<reference evidence="3 4" key="1">
    <citation type="submission" date="2016-03" db="EMBL/GenBank/DDBJ databases">
        <authorList>
            <person name="Ploux O."/>
        </authorList>
    </citation>
    <scope>NUCLEOTIDE SEQUENCE [LARGE SCALE GENOMIC DNA]</scope>
    <source>
        <strain evidence="3 4">URUG2</strain>
    </source>
</reference>
<dbReference type="GO" id="GO:0044550">
    <property type="term" value="P:secondary metabolite biosynthetic process"/>
    <property type="evidence" value="ECO:0007669"/>
    <property type="project" value="TreeGrafter"/>
</dbReference>
<dbReference type="OrthoDB" id="1862401at2759"/>
<dbReference type="InterPro" id="IPR054710">
    <property type="entry name" value="Tri101-like_N"/>
</dbReference>
<dbReference type="EMBL" id="FJUY01000003">
    <property type="protein sequence ID" value="CZT16693.1"/>
    <property type="molecule type" value="Genomic_DNA"/>
</dbReference>
<evidence type="ECO:0000259" key="2">
    <source>
        <dbReference type="Pfam" id="PF22664"/>
    </source>
</evidence>
<proteinExistence type="predicted"/>
<dbReference type="GeneID" id="35597743"/>
<evidence type="ECO:0000313" key="4">
    <source>
        <dbReference type="Proteomes" id="UP000225277"/>
    </source>
</evidence>
<dbReference type="RefSeq" id="XP_023623586.1">
    <property type="nucleotide sequence ID" value="XM_023767818.1"/>
</dbReference>
<dbReference type="STRING" id="112498.A0A2D3V8I9"/>
<dbReference type="Proteomes" id="UP000225277">
    <property type="component" value="Unassembled WGS sequence"/>
</dbReference>
<gene>
    <name evidence="3" type="ORF">RCC_02528</name>
</gene>
<organism evidence="3 4">
    <name type="scientific">Ramularia collo-cygni</name>
    <dbReference type="NCBI Taxonomy" id="112498"/>
    <lineage>
        <taxon>Eukaryota</taxon>
        <taxon>Fungi</taxon>
        <taxon>Dikarya</taxon>
        <taxon>Ascomycota</taxon>
        <taxon>Pezizomycotina</taxon>
        <taxon>Dothideomycetes</taxon>
        <taxon>Dothideomycetidae</taxon>
        <taxon>Mycosphaerellales</taxon>
        <taxon>Mycosphaerellaceae</taxon>
        <taxon>Ramularia</taxon>
    </lineage>
</organism>
<feature type="domain" description="Trichothecene 3-O-acetyltransferase-like N-terminal" evidence="2">
    <location>
        <begin position="27"/>
        <end position="177"/>
    </location>
</feature>
<evidence type="ECO:0000256" key="1">
    <source>
        <dbReference type="ARBA" id="ARBA00022679"/>
    </source>
</evidence>
<protein>
    <recommendedName>
        <fullName evidence="2">Trichothecene 3-O-acetyltransferase-like N-terminal domain-containing protein</fullName>
    </recommendedName>
</protein>
<keyword evidence="4" id="KW-1185">Reference proteome</keyword>
<name>A0A2D3V8I9_9PEZI</name>
<accession>A0A2D3V8I9</accession>
<evidence type="ECO:0000313" key="3">
    <source>
        <dbReference type="EMBL" id="CZT16693.1"/>
    </source>
</evidence>
<dbReference type="AlphaFoldDB" id="A0A2D3V8I9"/>
<dbReference type="GO" id="GO:0016747">
    <property type="term" value="F:acyltransferase activity, transferring groups other than amino-acyl groups"/>
    <property type="evidence" value="ECO:0007669"/>
    <property type="project" value="TreeGrafter"/>
</dbReference>
<sequence>MATRSIFLTGTDPTLKLAPNDVWLPGIYSRRVLCFELSPQTSHGQVIDVFSRGLQALVNGTPELGATSVIIQNAAPHDPSQPWRALVPGKGIELVIKDLTKSFTPFEQLESSGFPIAEFKDGELMPIDGPIMPEPAAVSRFQLSFIDGGVLLSLCMYHHLSDGNGMNAIVRALAEECKKAGEQSSKEPTARVMNTSRDVFDNLSDDGLRDLSHHPAYDMVEGIFTPGAEHHEEDHPATTPVFKPLYYHLSHDKAEALKAYGSTNTPVSTHDAISAALWRNLIISRHNLGEFTDLSMTSTYTIPHNARKYLNVPETWVGYLTYFLAVQANIAEILEPDSLPLLAGRIRAALKNVTTKHVEGVLQLRKEHPYSLNWWPLWKADAPETVAFTSFYHSDMLSADWGSTLGGRARHFTTTDVGGISEGFQRVHYVGPMLDGGKGCFVFVGALEKEAEYFEKEEVWQKYFKLEKK</sequence>
<dbReference type="PANTHER" id="PTHR31642">
    <property type="entry name" value="TRICHOTHECENE 3-O-ACETYLTRANSFERASE"/>
    <property type="match status" value="1"/>
</dbReference>
<dbReference type="InterPro" id="IPR023213">
    <property type="entry name" value="CAT-like_dom_sf"/>
</dbReference>
<dbReference type="Pfam" id="PF22664">
    <property type="entry name" value="TRI-like_N"/>
    <property type="match status" value="1"/>
</dbReference>
<dbReference type="Gene3D" id="3.30.559.10">
    <property type="entry name" value="Chloramphenicol acetyltransferase-like domain"/>
    <property type="match status" value="2"/>
</dbReference>
<keyword evidence="1" id="KW-0808">Transferase</keyword>
<dbReference type="PANTHER" id="PTHR31642:SF310">
    <property type="entry name" value="FATTY ALCOHOL:CAFFEOYL-COA ACYLTRANSFERASE"/>
    <property type="match status" value="1"/>
</dbReference>
<dbReference type="InterPro" id="IPR050317">
    <property type="entry name" value="Plant_Fungal_Acyltransferase"/>
</dbReference>